<dbReference type="EMBL" id="BCTA01000036">
    <property type="protein sequence ID" value="GAT09587.1"/>
    <property type="molecule type" value="Genomic_DNA"/>
</dbReference>
<reference evidence="2" key="3">
    <citation type="journal article" date="2022" name="BMC Genomics">
        <title>Comparative genome analysis of mycobacteria focusing on tRNA and non-coding RNA.</title>
        <authorList>
            <person name="Behra P.R.K."/>
            <person name="Pettersson B.M.F."/>
            <person name="Ramesh M."/>
            <person name="Das S."/>
            <person name="Dasgupta S."/>
            <person name="Kirsebom L.A."/>
        </authorList>
    </citation>
    <scope>NUCLEOTIDE SEQUENCE</scope>
    <source>
        <strain evidence="2">DSM 44203</strain>
    </source>
</reference>
<dbReference type="Proteomes" id="UP001207528">
    <property type="component" value="Unassembled WGS sequence"/>
</dbReference>
<dbReference type="EMBL" id="JACKTI010000035">
    <property type="protein sequence ID" value="MCV7023985.1"/>
    <property type="molecule type" value="Genomic_DNA"/>
</dbReference>
<dbReference type="Proteomes" id="UP000069773">
    <property type="component" value="Unassembled WGS sequence"/>
</dbReference>
<protein>
    <submittedName>
        <fullName evidence="2">Uncharacterized protein</fullName>
    </submittedName>
</protein>
<evidence type="ECO:0000313" key="1">
    <source>
        <dbReference type="EMBL" id="GAT09587.1"/>
    </source>
</evidence>
<accession>A0AAW5SK48</accession>
<dbReference type="RefSeq" id="WP_165604441.1">
    <property type="nucleotide sequence ID" value="NZ_BCTA01000036.1"/>
</dbReference>
<sequence>MTALQDWLSYRPMHPRTLKALICDTFRAQPAEAVEDAVKPAEPTLLRPGLERC</sequence>
<reference evidence="1 3" key="1">
    <citation type="journal article" date="2016" name="Genome Announc.">
        <title>Draft Genome Sequences of Five Rapidly Growing Mycobacterium Species, M. thermoresistibile, M. fortuitum subsp. acetamidolyticum, M. canariasense, M. brisbanense, and M. novocastrense.</title>
        <authorList>
            <person name="Katahira K."/>
            <person name="Ogura Y."/>
            <person name="Gotoh Y."/>
            <person name="Hayashi T."/>
        </authorList>
    </citation>
    <scope>NUCLEOTIDE SEQUENCE [LARGE SCALE GENOMIC DNA]</scope>
    <source>
        <strain evidence="1 3">JCM18114</strain>
    </source>
</reference>
<evidence type="ECO:0000313" key="2">
    <source>
        <dbReference type="EMBL" id="MCV7023985.1"/>
    </source>
</evidence>
<keyword evidence="3" id="KW-1185">Reference proteome</keyword>
<name>A0AAW5SK48_MYCNV</name>
<proteinExistence type="predicted"/>
<evidence type="ECO:0000313" key="3">
    <source>
        <dbReference type="Proteomes" id="UP000069773"/>
    </source>
</evidence>
<gene>
    <name evidence="2" type="ORF">H7I77_11590</name>
    <name evidence="1" type="ORF">RMCN_2720</name>
</gene>
<organism evidence="2 4">
    <name type="scientific">Mycolicibacterium novocastrense</name>
    <name type="common">Mycobacterium novocastrense</name>
    <dbReference type="NCBI Taxonomy" id="59813"/>
    <lineage>
        <taxon>Bacteria</taxon>
        <taxon>Bacillati</taxon>
        <taxon>Actinomycetota</taxon>
        <taxon>Actinomycetes</taxon>
        <taxon>Mycobacteriales</taxon>
        <taxon>Mycobacteriaceae</taxon>
        <taxon>Mycolicibacterium</taxon>
    </lineage>
</organism>
<evidence type="ECO:0000313" key="4">
    <source>
        <dbReference type="Proteomes" id="UP001207528"/>
    </source>
</evidence>
<dbReference type="AlphaFoldDB" id="A0AAW5SK48"/>
<comment type="caution">
    <text evidence="2">The sequence shown here is derived from an EMBL/GenBank/DDBJ whole genome shotgun (WGS) entry which is preliminary data.</text>
</comment>
<reference evidence="2" key="2">
    <citation type="submission" date="2020-07" db="EMBL/GenBank/DDBJ databases">
        <authorList>
            <person name="Pettersson B.M.F."/>
            <person name="Behra P.R.K."/>
            <person name="Ramesh M."/>
            <person name="Das S."/>
            <person name="Dasgupta S."/>
            <person name="Kirsebom L.A."/>
        </authorList>
    </citation>
    <scope>NUCLEOTIDE SEQUENCE</scope>
    <source>
        <strain evidence="2">DSM 44203</strain>
    </source>
</reference>